<gene>
    <name evidence="5" type="ORF">PAT3040_02391</name>
</gene>
<evidence type="ECO:0000256" key="1">
    <source>
        <dbReference type="ARBA" id="ARBA00008834"/>
    </source>
</evidence>
<keyword evidence="3 4" id="KW-0326">Glycosidase</keyword>
<dbReference type="InterPro" id="IPR011050">
    <property type="entry name" value="Pectin_lyase_fold/virulence"/>
</dbReference>
<sequence length="443" mass="49009">MYDYNVKQFGAAGDGETLDQYALQRAIDTCSEAGGGTVYVPRGTYVTGTLMLRSNVHLHLGMQAVIRASSDMSLYPPVGYEAYTNPPRATYILLLAREVSNCRITGEGEINGGGTEDLWFPENRLVPMRIGTLLFTGCSGVRVDGITIRHSDSWTLHVQQCEDVMISRVAIRNNRNRINTDGIGIDGSRNVQISDCNIESGDDSIVFKSIDGFACENVTVSGCVLRSRCQAIKFGTESEGPIRNVTIANCVVHDSTIGLSLYLKDGGPYENLVFSNLIIHAAFKFPFLIDITPRYYQSSKPVSIRNIVFDNIILTGPGRIFIEGTAEHPVENITFNNFTNSMTGEEEDFSQMTKATGTSRCDADPDAFNYAAQPYQFVAAHVRGLYINGMTFRKDNPDVAILDRGLLYLSHIEDGYARNINHNPLQSGIAPVQQDHCRNWRLE</sequence>
<dbReference type="Proteomes" id="UP000245202">
    <property type="component" value="Unassembled WGS sequence"/>
</dbReference>
<evidence type="ECO:0000256" key="4">
    <source>
        <dbReference type="RuleBase" id="RU361169"/>
    </source>
</evidence>
<evidence type="ECO:0000256" key="3">
    <source>
        <dbReference type="ARBA" id="ARBA00023295"/>
    </source>
</evidence>
<dbReference type="RefSeq" id="WP_108992835.1">
    <property type="nucleotide sequence ID" value="NZ_BDQX01000113.1"/>
</dbReference>
<proteinExistence type="inferred from homology"/>
<keyword evidence="6" id="KW-1185">Reference proteome</keyword>
<comment type="similarity">
    <text evidence="1 4">Belongs to the glycosyl hydrolase 28 family.</text>
</comment>
<dbReference type="GO" id="GO:0005975">
    <property type="term" value="P:carbohydrate metabolic process"/>
    <property type="evidence" value="ECO:0007669"/>
    <property type="project" value="InterPro"/>
</dbReference>
<evidence type="ECO:0000313" key="6">
    <source>
        <dbReference type="Proteomes" id="UP000245202"/>
    </source>
</evidence>
<evidence type="ECO:0000313" key="5">
    <source>
        <dbReference type="EMBL" id="GBG07830.1"/>
    </source>
</evidence>
<dbReference type="EMBL" id="BDQX01000113">
    <property type="protein sequence ID" value="GBG07830.1"/>
    <property type="molecule type" value="Genomic_DNA"/>
</dbReference>
<keyword evidence="2 4" id="KW-0378">Hydrolase</keyword>
<dbReference type="GO" id="GO:0004650">
    <property type="term" value="F:polygalacturonase activity"/>
    <property type="evidence" value="ECO:0007669"/>
    <property type="project" value="InterPro"/>
</dbReference>
<protein>
    <recommendedName>
        <fullName evidence="7">Glycoside hydrolase family 28 protein</fullName>
    </recommendedName>
</protein>
<evidence type="ECO:0008006" key="7">
    <source>
        <dbReference type="Google" id="ProtNLM"/>
    </source>
</evidence>
<dbReference type="SUPFAM" id="SSF51126">
    <property type="entry name" value="Pectin lyase-like"/>
    <property type="match status" value="1"/>
</dbReference>
<organism evidence="5 6">
    <name type="scientific">Paenibacillus agaridevorans</name>
    <dbReference type="NCBI Taxonomy" id="171404"/>
    <lineage>
        <taxon>Bacteria</taxon>
        <taxon>Bacillati</taxon>
        <taxon>Bacillota</taxon>
        <taxon>Bacilli</taxon>
        <taxon>Bacillales</taxon>
        <taxon>Paenibacillaceae</taxon>
        <taxon>Paenibacillus</taxon>
    </lineage>
</organism>
<reference evidence="5 6" key="1">
    <citation type="submission" date="2017-08" db="EMBL/GenBank/DDBJ databases">
        <title>Substantial Increase in Enzyme Production by Combined Drug-Resistance Mutations in Paenibacillus agaridevorans.</title>
        <authorList>
            <person name="Tanaka Y."/>
            <person name="Funane K."/>
            <person name="Hosaka T."/>
            <person name="Shiwa Y."/>
            <person name="Fujita N."/>
            <person name="Miyazaki T."/>
            <person name="Yoshikawa H."/>
            <person name="Murakami K."/>
            <person name="Kasahara K."/>
            <person name="Inaoka T."/>
            <person name="Hiraga Y."/>
            <person name="Ochi K."/>
        </authorList>
    </citation>
    <scope>NUCLEOTIDE SEQUENCE [LARGE SCALE GENOMIC DNA]</scope>
    <source>
        <strain evidence="5 6">T-3040</strain>
    </source>
</reference>
<dbReference type="SMART" id="SM00710">
    <property type="entry name" value="PbH1"/>
    <property type="match status" value="6"/>
</dbReference>
<dbReference type="Pfam" id="PF00295">
    <property type="entry name" value="Glyco_hydro_28"/>
    <property type="match status" value="1"/>
</dbReference>
<dbReference type="InterPro" id="IPR051801">
    <property type="entry name" value="GH28_Enzymes"/>
</dbReference>
<dbReference type="PANTHER" id="PTHR31339:SF9">
    <property type="entry name" value="PLASMIN AND FIBRONECTIN-BINDING PROTEIN A"/>
    <property type="match status" value="1"/>
</dbReference>
<dbReference type="InterPro" id="IPR006626">
    <property type="entry name" value="PbH1"/>
</dbReference>
<dbReference type="PANTHER" id="PTHR31339">
    <property type="entry name" value="PECTIN LYASE-RELATED"/>
    <property type="match status" value="1"/>
</dbReference>
<dbReference type="Gene3D" id="2.160.20.10">
    <property type="entry name" value="Single-stranded right-handed beta-helix, Pectin lyase-like"/>
    <property type="match status" value="1"/>
</dbReference>
<name>A0A2R5EME2_9BACL</name>
<dbReference type="InterPro" id="IPR012334">
    <property type="entry name" value="Pectin_lyas_fold"/>
</dbReference>
<evidence type="ECO:0000256" key="2">
    <source>
        <dbReference type="ARBA" id="ARBA00022801"/>
    </source>
</evidence>
<dbReference type="AlphaFoldDB" id="A0A2R5EME2"/>
<accession>A0A2R5EME2</accession>
<dbReference type="InterPro" id="IPR000743">
    <property type="entry name" value="Glyco_hydro_28"/>
</dbReference>
<comment type="caution">
    <text evidence="5">The sequence shown here is derived from an EMBL/GenBank/DDBJ whole genome shotgun (WGS) entry which is preliminary data.</text>
</comment>